<comment type="subcellular location">
    <subcellularLocation>
        <location evidence="2">Membrane</location>
    </subcellularLocation>
</comment>
<keyword evidence="7" id="KW-0418">Kinase</keyword>
<dbReference type="SUPFAM" id="SSF55874">
    <property type="entry name" value="ATPase domain of HSP90 chaperone/DNA topoisomerase II/histidine kinase"/>
    <property type="match status" value="1"/>
</dbReference>
<dbReference type="Pfam" id="PF00512">
    <property type="entry name" value="HisKA"/>
    <property type="match status" value="1"/>
</dbReference>
<dbReference type="PANTHER" id="PTHR45436">
    <property type="entry name" value="SENSOR HISTIDINE KINASE YKOH"/>
    <property type="match status" value="1"/>
</dbReference>
<dbReference type="GO" id="GO:0000155">
    <property type="term" value="F:phosphorelay sensor kinase activity"/>
    <property type="evidence" value="ECO:0007669"/>
    <property type="project" value="InterPro"/>
</dbReference>
<comment type="catalytic activity">
    <reaction evidence="1">
        <text>ATP + protein L-histidine = ADP + protein N-phospho-L-histidine.</text>
        <dbReference type="EC" id="2.7.13.3"/>
    </reaction>
</comment>
<dbReference type="SMART" id="SM00387">
    <property type="entry name" value="HATPase_c"/>
    <property type="match status" value="1"/>
</dbReference>
<feature type="domain" description="Histidine kinase" evidence="12">
    <location>
        <begin position="272"/>
        <end position="484"/>
    </location>
</feature>
<evidence type="ECO:0000256" key="9">
    <source>
        <dbReference type="ARBA" id="ARBA00023012"/>
    </source>
</evidence>
<dbReference type="Pfam" id="PF02518">
    <property type="entry name" value="HATPase_c"/>
    <property type="match status" value="1"/>
</dbReference>
<evidence type="ECO:0000256" key="7">
    <source>
        <dbReference type="ARBA" id="ARBA00022777"/>
    </source>
</evidence>
<dbReference type="Pfam" id="PF00672">
    <property type="entry name" value="HAMP"/>
    <property type="match status" value="1"/>
</dbReference>
<evidence type="ECO:0000256" key="6">
    <source>
        <dbReference type="ARBA" id="ARBA00022692"/>
    </source>
</evidence>
<dbReference type="Gene3D" id="3.30.565.10">
    <property type="entry name" value="Histidine kinase-like ATPase, C-terminal domain"/>
    <property type="match status" value="1"/>
</dbReference>
<accession>A0A951UP43</accession>
<keyword evidence="10 11" id="KW-0472">Membrane</keyword>
<protein>
    <recommendedName>
        <fullName evidence="3">histidine kinase</fullName>
        <ecNumber evidence="3">2.7.13.3</ecNumber>
    </recommendedName>
</protein>
<dbReference type="CDD" id="cd06225">
    <property type="entry name" value="HAMP"/>
    <property type="match status" value="1"/>
</dbReference>
<dbReference type="SMART" id="SM00304">
    <property type="entry name" value="HAMP"/>
    <property type="match status" value="1"/>
</dbReference>
<dbReference type="EC" id="2.7.13.3" evidence="3"/>
<dbReference type="Gene3D" id="6.10.340.10">
    <property type="match status" value="1"/>
</dbReference>
<evidence type="ECO:0000256" key="3">
    <source>
        <dbReference type="ARBA" id="ARBA00012438"/>
    </source>
</evidence>
<evidence type="ECO:0000313" key="15">
    <source>
        <dbReference type="Proteomes" id="UP000757435"/>
    </source>
</evidence>
<dbReference type="InterPro" id="IPR050428">
    <property type="entry name" value="TCS_sensor_his_kinase"/>
</dbReference>
<keyword evidence="8 11" id="KW-1133">Transmembrane helix</keyword>
<evidence type="ECO:0000256" key="11">
    <source>
        <dbReference type="SAM" id="Phobius"/>
    </source>
</evidence>
<evidence type="ECO:0000256" key="1">
    <source>
        <dbReference type="ARBA" id="ARBA00000085"/>
    </source>
</evidence>
<dbReference type="InterPro" id="IPR003660">
    <property type="entry name" value="HAMP_dom"/>
</dbReference>
<dbReference type="GO" id="GO:0005886">
    <property type="term" value="C:plasma membrane"/>
    <property type="evidence" value="ECO:0007669"/>
    <property type="project" value="TreeGrafter"/>
</dbReference>
<proteinExistence type="predicted"/>
<dbReference type="PROSITE" id="PS50885">
    <property type="entry name" value="HAMP"/>
    <property type="match status" value="1"/>
</dbReference>
<evidence type="ECO:0000259" key="12">
    <source>
        <dbReference type="PROSITE" id="PS50109"/>
    </source>
</evidence>
<evidence type="ECO:0000259" key="13">
    <source>
        <dbReference type="PROSITE" id="PS50885"/>
    </source>
</evidence>
<evidence type="ECO:0000256" key="4">
    <source>
        <dbReference type="ARBA" id="ARBA00022553"/>
    </source>
</evidence>
<evidence type="ECO:0000256" key="5">
    <source>
        <dbReference type="ARBA" id="ARBA00022679"/>
    </source>
</evidence>
<keyword evidence="9" id="KW-0902">Two-component regulatory system</keyword>
<dbReference type="Gene3D" id="1.10.287.130">
    <property type="match status" value="1"/>
</dbReference>
<dbReference type="CDD" id="cd00082">
    <property type="entry name" value="HisKA"/>
    <property type="match status" value="1"/>
</dbReference>
<dbReference type="InterPro" id="IPR003661">
    <property type="entry name" value="HisK_dim/P_dom"/>
</dbReference>
<dbReference type="InterPro" id="IPR003594">
    <property type="entry name" value="HATPase_dom"/>
</dbReference>
<keyword evidence="4" id="KW-0597">Phosphoprotein</keyword>
<evidence type="ECO:0000256" key="10">
    <source>
        <dbReference type="ARBA" id="ARBA00023136"/>
    </source>
</evidence>
<gene>
    <name evidence="14" type="ORF">KME15_20925</name>
</gene>
<reference evidence="14" key="2">
    <citation type="journal article" date="2022" name="Microbiol. Resour. Announc.">
        <title>Metagenome Sequencing to Explore Phylogenomics of Terrestrial Cyanobacteria.</title>
        <authorList>
            <person name="Ward R.D."/>
            <person name="Stajich J.E."/>
            <person name="Johansen J.R."/>
            <person name="Huntemann M."/>
            <person name="Clum A."/>
            <person name="Foster B."/>
            <person name="Foster B."/>
            <person name="Roux S."/>
            <person name="Palaniappan K."/>
            <person name="Varghese N."/>
            <person name="Mukherjee S."/>
            <person name="Reddy T.B.K."/>
            <person name="Daum C."/>
            <person name="Copeland A."/>
            <person name="Chen I.A."/>
            <person name="Ivanova N.N."/>
            <person name="Kyrpides N.C."/>
            <person name="Shapiro N."/>
            <person name="Eloe-Fadrosh E.A."/>
            <person name="Pietrasiak N."/>
        </authorList>
    </citation>
    <scope>NUCLEOTIDE SEQUENCE</scope>
    <source>
        <strain evidence="14">UHER 2000/2452</strain>
    </source>
</reference>
<dbReference type="SMART" id="SM00388">
    <property type="entry name" value="HisKA"/>
    <property type="match status" value="1"/>
</dbReference>
<evidence type="ECO:0000313" key="14">
    <source>
        <dbReference type="EMBL" id="MBW4661147.1"/>
    </source>
</evidence>
<dbReference type="EMBL" id="JAHHHD010000031">
    <property type="protein sequence ID" value="MBW4661147.1"/>
    <property type="molecule type" value="Genomic_DNA"/>
</dbReference>
<dbReference type="InterPro" id="IPR005467">
    <property type="entry name" value="His_kinase_dom"/>
</dbReference>
<feature type="transmembrane region" description="Helical" evidence="11">
    <location>
        <begin position="190"/>
        <end position="209"/>
    </location>
</feature>
<sequence>MIRSFRLRIALFSVALAGSALVGFGIIAWRLIYVAEVSRLDAKLESQAKRATRPRSPEEWQAFGASLSLELGADADTPTAVLVKNSQGEVLYQSGQEFAEINLQNFFPPLLIPPVSPDENDLALGTEKSPRNLDRSFSVMGGMFPNPRIQTQRTATGDWRIGAVSTPRAQAAIAISLQAIDQEMDVIRNIFLVAISGTLLLVAGGAWGLSGRALRPIRRLTAAIQQVTVAGLDQQIHLGATDVEFVELIQVFNQMLERLERSFKQASRFSADAAHELKTPLAILQGELEQALYHAEPGSEVQQNLSNLLDEVRRLSGIVRKLLLLSLADAGQMSLHKVEVNLSELLAVIVEDMELLAPHLTLEADVASDLWVWGDRDLLTQVLQNLVSNAIKYNLPNGWIRIQARQRLSVQVTISNASNTMPLSDRPRIFDRFYRGDPARTRKVEGIGLGLSLSREIARAHNGDLVLDSAPEGQTALTLSLPSR</sequence>
<dbReference type="InterPro" id="IPR036890">
    <property type="entry name" value="HATPase_C_sf"/>
</dbReference>
<keyword evidence="6 11" id="KW-0812">Transmembrane</keyword>
<comment type="caution">
    <text evidence="14">The sequence shown here is derived from an EMBL/GenBank/DDBJ whole genome shotgun (WGS) entry which is preliminary data.</text>
</comment>
<feature type="domain" description="HAMP" evidence="13">
    <location>
        <begin position="211"/>
        <end position="264"/>
    </location>
</feature>
<reference evidence="14" key="1">
    <citation type="submission" date="2021-05" db="EMBL/GenBank/DDBJ databases">
        <authorList>
            <person name="Pietrasiak N."/>
            <person name="Ward R."/>
            <person name="Stajich J.E."/>
            <person name="Kurbessoian T."/>
        </authorList>
    </citation>
    <scope>NUCLEOTIDE SEQUENCE</scope>
    <source>
        <strain evidence="14">UHER 2000/2452</strain>
    </source>
</reference>
<dbReference type="Proteomes" id="UP000757435">
    <property type="component" value="Unassembled WGS sequence"/>
</dbReference>
<dbReference type="AlphaFoldDB" id="A0A951UP43"/>
<dbReference type="InterPro" id="IPR036097">
    <property type="entry name" value="HisK_dim/P_sf"/>
</dbReference>
<dbReference type="PANTHER" id="PTHR45436:SF5">
    <property type="entry name" value="SENSOR HISTIDINE KINASE TRCS"/>
    <property type="match status" value="1"/>
</dbReference>
<organism evidence="14 15">
    <name type="scientific">Drouetiella hepatica Uher 2000/2452</name>
    <dbReference type="NCBI Taxonomy" id="904376"/>
    <lineage>
        <taxon>Bacteria</taxon>
        <taxon>Bacillati</taxon>
        <taxon>Cyanobacteriota</taxon>
        <taxon>Cyanophyceae</taxon>
        <taxon>Oculatellales</taxon>
        <taxon>Oculatellaceae</taxon>
        <taxon>Drouetiella</taxon>
    </lineage>
</organism>
<dbReference type="InterPro" id="IPR004358">
    <property type="entry name" value="Sig_transdc_His_kin-like_C"/>
</dbReference>
<keyword evidence="5" id="KW-0808">Transferase</keyword>
<dbReference type="PROSITE" id="PS50109">
    <property type="entry name" value="HIS_KIN"/>
    <property type="match status" value="1"/>
</dbReference>
<name>A0A951UP43_9CYAN</name>
<dbReference type="SUPFAM" id="SSF47384">
    <property type="entry name" value="Homodimeric domain of signal transducing histidine kinase"/>
    <property type="match status" value="1"/>
</dbReference>
<evidence type="ECO:0000256" key="8">
    <source>
        <dbReference type="ARBA" id="ARBA00022989"/>
    </source>
</evidence>
<dbReference type="PRINTS" id="PR00344">
    <property type="entry name" value="BCTRLSENSOR"/>
</dbReference>
<evidence type="ECO:0000256" key="2">
    <source>
        <dbReference type="ARBA" id="ARBA00004370"/>
    </source>
</evidence>